<sequence length="581" mass="65314">MRDHNSFEMQGETYFKATYQSSMDRPHQQRQSRPCRILTILALVLVILVCVLVPCILLLPSHPDDNPPKKCNQFPPRFGHECQHRCHCLNLTEFCNKATGHCTSGCMHGWIGDNCQTISSIFDKTKINAISRSQHSVTCNIYKLWYHWTDVYLAFYNKTKTYEIVHVSNNGTILVSDQRLNVAFQKSTKTDDPDNVTFVFDFRSESCDLEGMYKCLFEMSENLNTEFAELTLTVEDQPNITEFHIEDFYYSISNHTLSCSVTIASNSANDIRLQLCLGNSYMSITDDPAFTPSLSSEIKELGKCTHQKTVFYAFDFAMVTNGTFVRCVAIDQNLNITVTTGCVPLVLRSPDISVTVEPKYQLTVPGSTVDILCHANVSNYEWKEIHLDYTNDTTTQRILSILPTDPSPIFGNKANATVLSKNDIVNISFAVCTTEVVPYCNTKVELTCTIEFLDKTLGRKNETGTILVKGPPTNLSLDLEDQYISGIDATINCTANMDPNNTMLFLVGKESTAREPTMAPTINVQTFVEQSNDCGPKVRVVYPADFTFLRSNNFLACIASDKDYGKNFTSDYKTPSITIIN</sequence>
<keyword evidence="1" id="KW-0472">Membrane</keyword>
<dbReference type="OrthoDB" id="6144115at2759"/>
<gene>
    <name evidence="3" type="primary">LOC111127048</name>
</gene>
<evidence type="ECO:0000313" key="2">
    <source>
        <dbReference type="Proteomes" id="UP000694844"/>
    </source>
</evidence>
<reference evidence="3" key="2">
    <citation type="submission" date="2025-08" db="UniProtKB">
        <authorList>
            <consortium name="RefSeq"/>
        </authorList>
    </citation>
    <scope>IDENTIFICATION</scope>
    <source>
        <tissue evidence="3">Whole sample</tissue>
    </source>
</reference>
<reference evidence="2" key="1">
    <citation type="submission" date="2024-06" db="UniProtKB">
        <authorList>
            <consortium name="RefSeq"/>
        </authorList>
    </citation>
    <scope>NUCLEOTIDE SEQUENCE [LARGE SCALE GENOMIC DNA]</scope>
</reference>
<feature type="transmembrane region" description="Helical" evidence="1">
    <location>
        <begin position="37"/>
        <end position="59"/>
    </location>
</feature>
<protein>
    <submittedName>
        <fullName evidence="3">Uncharacterized protein LOC111127048 isoform X1</fullName>
    </submittedName>
</protein>
<dbReference type="KEGG" id="cvn:111127048"/>
<proteinExistence type="predicted"/>
<organism evidence="2 3">
    <name type="scientific">Crassostrea virginica</name>
    <name type="common">Eastern oyster</name>
    <dbReference type="NCBI Taxonomy" id="6565"/>
    <lineage>
        <taxon>Eukaryota</taxon>
        <taxon>Metazoa</taxon>
        <taxon>Spiralia</taxon>
        <taxon>Lophotrochozoa</taxon>
        <taxon>Mollusca</taxon>
        <taxon>Bivalvia</taxon>
        <taxon>Autobranchia</taxon>
        <taxon>Pteriomorphia</taxon>
        <taxon>Ostreida</taxon>
        <taxon>Ostreoidea</taxon>
        <taxon>Ostreidae</taxon>
        <taxon>Crassostrea</taxon>
    </lineage>
</organism>
<name>A0A8B8DJI5_CRAVI</name>
<keyword evidence="1" id="KW-0812">Transmembrane</keyword>
<dbReference type="AlphaFoldDB" id="A0A8B8DJI5"/>
<dbReference type="GeneID" id="111127048"/>
<dbReference type="RefSeq" id="XP_022327749.1">
    <property type="nucleotide sequence ID" value="XM_022472041.1"/>
</dbReference>
<dbReference type="Proteomes" id="UP000694844">
    <property type="component" value="Chromosome 1"/>
</dbReference>
<evidence type="ECO:0000313" key="3">
    <source>
        <dbReference type="RefSeq" id="XP_022327749.1"/>
    </source>
</evidence>
<keyword evidence="1" id="KW-1133">Transmembrane helix</keyword>
<keyword evidence="2" id="KW-1185">Reference proteome</keyword>
<evidence type="ECO:0000256" key="1">
    <source>
        <dbReference type="SAM" id="Phobius"/>
    </source>
</evidence>
<accession>A0A8B8DJI5</accession>